<keyword evidence="2" id="KW-1185">Reference proteome</keyword>
<evidence type="ECO:0008006" key="3">
    <source>
        <dbReference type="Google" id="ProtNLM"/>
    </source>
</evidence>
<accession>A0ABT0E9D1</accession>
<dbReference type="InterPro" id="IPR029068">
    <property type="entry name" value="Glyas_Bleomycin-R_OHBP_Dase"/>
</dbReference>
<reference evidence="1" key="1">
    <citation type="submission" date="2022-04" db="EMBL/GenBank/DDBJ databases">
        <title>Alcanivorax sp. CY1518 draft genome sequence.</title>
        <authorList>
            <person name="Zhao G."/>
            <person name="An M."/>
        </authorList>
    </citation>
    <scope>NUCLEOTIDE SEQUENCE</scope>
    <source>
        <strain evidence="1">CY1518</strain>
    </source>
</reference>
<dbReference type="EMBL" id="JALKII010000009">
    <property type="protein sequence ID" value="MCK0538456.1"/>
    <property type="molecule type" value="Genomic_DNA"/>
</dbReference>
<proteinExistence type="predicted"/>
<evidence type="ECO:0000313" key="2">
    <source>
        <dbReference type="Proteomes" id="UP001165524"/>
    </source>
</evidence>
<gene>
    <name evidence="1" type="ORF">MU846_12130</name>
</gene>
<comment type="caution">
    <text evidence="1">The sequence shown here is derived from an EMBL/GenBank/DDBJ whole genome shotgun (WGS) entry which is preliminary data.</text>
</comment>
<dbReference type="Proteomes" id="UP001165524">
    <property type="component" value="Unassembled WGS sequence"/>
</dbReference>
<sequence>MELKFAAGRNIAMKIPAHEYQDTVRFYREVIGLNELTPAEADATPRFEFGDKVLWLDCMPGLSQAETWLEIQTSDLDQAAAVLAAQGCHRRDEIEPLPVGFQAFWISSPANIIHLVSAEKPE</sequence>
<dbReference type="Gene3D" id="3.10.180.10">
    <property type="entry name" value="2,3-Dihydroxybiphenyl 1,2-Dioxygenase, domain 1"/>
    <property type="match status" value="1"/>
</dbReference>
<dbReference type="SUPFAM" id="SSF54593">
    <property type="entry name" value="Glyoxalase/Bleomycin resistance protein/Dihydroxybiphenyl dioxygenase"/>
    <property type="match status" value="1"/>
</dbReference>
<dbReference type="RefSeq" id="WP_246953100.1">
    <property type="nucleotide sequence ID" value="NZ_JALKII010000009.1"/>
</dbReference>
<name>A0ABT0E9D1_9GAMM</name>
<evidence type="ECO:0000313" key="1">
    <source>
        <dbReference type="EMBL" id="MCK0538456.1"/>
    </source>
</evidence>
<protein>
    <recommendedName>
        <fullName evidence="3">VOC domain-containing protein</fullName>
    </recommendedName>
</protein>
<organism evidence="1 2">
    <name type="scientific">Alcanivorax quisquiliarum</name>
    <dbReference type="NCBI Taxonomy" id="2933565"/>
    <lineage>
        <taxon>Bacteria</taxon>
        <taxon>Pseudomonadati</taxon>
        <taxon>Pseudomonadota</taxon>
        <taxon>Gammaproteobacteria</taxon>
        <taxon>Oceanospirillales</taxon>
        <taxon>Alcanivoracaceae</taxon>
        <taxon>Alcanivorax</taxon>
    </lineage>
</organism>